<evidence type="ECO:0000313" key="2">
    <source>
        <dbReference type="EMBL" id="CAI4001711.1"/>
    </source>
</evidence>
<protein>
    <submittedName>
        <fullName evidence="2">Uncharacterized protein</fullName>
    </submittedName>
</protein>
<accession>A0A9P1D4B2</accession>
<feature type="region of interest" description="Disordered" evidence="1">
    <location>
        <begin position="1"/>
        <end position="24"/>
    </location>
</feature>
<sequence>MRRTVMRFAQKTSQRHGERLDSSSGFPDAAQWALTVGLGTLIPGFALFKLFTVTGAVEAEKGAGSTPKTPGSCLCCASATWTA</sequence>
<reference evidence="2" key="1">
    <citation type="submission" date="2022-10" db="EMBL/GenBank/DDBJ databases">
        <authorList>
            <person name="Chen Y."/>
            <person name="Dougan E. K."/>
            <person name="Chan C."/>
            <person name="Rhodes N."/>
            <person name="Thang M."/>
        </authorList>
    </citation>
    <scope>NUCLEOTIDE SEQUENCE</scope>
</reference>
<evidence type="ECO:0000313" key="3">
    <source>
        <dbReference type="EMBL" id="CAL4789023.1"/>
    </source>
</evidence>
<name>A0A9P1D4B2_9DINO</name>
<dbReference type="EMBL" id="CAMXCT030002989">
    <property type="protein sequence ID" value="CAL4789023.1"/>
    <property type="molecule type" value="Genomic_DNA"/>
</dbReference>
<gene>
    <name evidence="2" type="ORF">C1SCF055_LOCUS27732</name>
</gene>
<organism evidence="2">
    <name type="scientific">Cladocopium goreaui</name>
    <dbReference type="NCBI Taxonomy" id="2562237"/>
    <lineage>
        <taxon>Eukaryota</taxon>
        <taxon>Sar</taxon>
        <taxon>Alveolata</taxon>
        <taxon>Dinophyceae</taxon>
        <taxon>Suessiales</taxon>
        <taxon>Symbiodiniaceae</taxon>
        <taxon>Cladocopium</taxon>
    </lineage>
</organism>
<dbReference type="Proteomes" id="UP001152797">
    <property type="component" value="Unassembled WGS sequence"/>
</dbReference>
<dbReference type="AlphaFoldDB" id="A0A9P1D4B2"/>
<keyword evidence="4" id="KW-1185">Reference proteome</keyword>
<comment type="caution">
    <text evidence="2">The sequence shown here is derived from an EMBL/GenBank/DDBJ whole genome shotgun (WGS) entry which is preliminary data.</text>
</comment>
<proteinExistence type="predicted"/>
<evidence type="ECO:0000256" key="1">
    <source>
        <dbReference type="SAM" id="MobiDB-lite"/>
    </source>
</evidence>
<reference evidence="3 4" key="2">
    <citation type="submission" date="2024-05" db="EMBL/GenBank/DDBJ databases">
        <authorList>
            <person name="Chen Y."/>
            <person name="Shah S."/>
            <person name="Dougan E. K."/>
            <person name="Thang M."/>
            <person name="Chan C."/>
        </authorList>
    </citation>
    <scope>NUCLEOTIDE SEQUENCE [LARGE SCALE GENOMIC DNA]</scope>
</reference>
<evidence type="ECO:0000313" key="4">
    <source>
        <dbReference type="Proteomes" id="UP001152797"/>
    </source>
</evidence>
<dbReference type="OrthoDB" id="10530472at2759"/>
<dbReference type="EMBL" id="CAMXCT020002989">
    <property type="protein sequence ID" value="CAL1155086.1"/>
    <property type="molecule type" value="Genomic_DNA"/>
</dbReference>
<dbReference type="EMBL" id="CAMXCT010002989">
    <property type="protein sequence ID" value="CAI4001711.1"/>
    <property type="molecule type" value="Genomic_DNA"/>
</dbReference>